<keyword evidence="6" id="KW-1185">Reference proteome</keyword>
<gene>
    <name evidence="5" type="ORF">QWJ38_18895</name>
</gene>
<dbReference type="SUPFAM" id="SSF46689">
    <property type="entry name" value="Homeodomain-like"/>
    <property type="match status" value="1"/>
</dbReference>
<dbReference type="SMART" id="SM00342">
    <property type="entry name" value="HTH_ARAC"/>
    <property type="match status" value="1"/>
</dbReference>
<dbReference type="PANTHER" id="PTHR47894:SF1">
    <property type="entry name" value="HTH-TYPE TRANSCRIPTIONAL REGULATOR VQSM"/>
    <property type="match status" value="1"/>
</dbReference>
<dbReference type="EMBL" id="JAUHHC010000005">
    <property type="protein sequence ID" value="MDN3922364.1"/>
    <property type="molecule type" value="Genomic_DNA"/>
</dbReference>
<dbReference type="Proteomes" id="UP001228044">
    <property type="component" value="Unassembled WGS sequence"/>
</dbReference>
<dbReference type="InterPro" id="IPR032687">
    <property type="entry name" value="AraC-type_N"/>
</dbReference>
<dbReference type="PANTHER" id="PTHR47894">
    <property type="entry name" value="HTH-TYPE TRANSCRIPTIONAL REGULATOR GADX"/>
    <property type="match status" value="1"/>
</dbReference>
<evidence type="ECO:0000313" key="5">
    <source>
        <dbReference type="EMBL" id="MDN3922364.1"/>
    </source>
</evidence>
<organism evidence="5 6">
    <name type="scientific">Roseateles violae</name>
    <dbReference type="NCBI Taxonomy" id="3058042"/>
    <lineage>
        <taxon>Bacteria</taxon>
        <taxon>Pseudomonadati</taxon>
        <taxon>Pseudomonadota</taxon>
        <taxon>Betaproteobacteria</taxon>
        <taxon>Burkholderiales</taxon>
        <taxon>Sphaerotilaceae</taxon>
        <taxon>Roseateles</taxon>
    </lineage>
</organism>
<sequence length="350" mass="38416">MSDSSPDRSTVANLPVYLLRCLAATAEELGVAPARLCMGLGFTVEDLSNPACRVSYRQGSLMIRRALQMAPGQALGLRIGESETIASIGLLGYAMMTCRTLGDATALGMGLQKFAGSMLQFDMEPGPTTTRVQASNRFPDPEIYVFLVEEAFASFLQIARGLVGNSFRPERIELAYPAPAYAAEYRRVFGCPVLFDQPSNALVAANDWVAKPLLTYDPLSHRQALEFLDVGTLREQDKVDLFESVERAVRQNMQDLPTLADVAGRLHLSARTLRRRLADSGVSYQTLLDNVRKGRAIELLSNTAQSVEQIAIAVGFSDAHNFRRAFKRWTGSAPSELRESMMQKDASARA</sequence>
<dbReference type="Pfam" id="PF12833">
    <property type="entry name" value="HTH_18"/>
    <property type="match status" value="1"/>
</dbReference>
<feature type="domain" description="HTH araC/xylS-type" evidence="4">
    <location>
        <begin position="243"/>
        <end position="340"/>
    </location>
</feature>
<dbReference type="Pfam" id="PF12625">
    <property type="entry name" value="Arabinose_bd"/>
    <property type="match status" value="1"/>
</dbReference>
<reference evidence="5 6" key="1">
    <citation type="submission" date="2023-06" db="EMBL/GenBank/DDBJ databases">
        <title>Pelomonas sp. PFR6 16S ribosomal RNA gene Genome sequencing and assembly.</title>
        <authorList>
            <person name="Woo H."/>
        </authorList>
    </citation>
    <scope>NUCLEOTIDE SEQUENCE [LARGE SCALE GENOMIC DNA]</scope>
    <source>
        <strain evidence="5 6">PFR6</strain>
    </source>
</reference>
<dbReference type="PROSITE" id="PS01124">
    <property type="entry name" value="HTH_ARAC_FAMILY_2"/>
    <property type="match status" value="1"/>
</dbReference>
<keyword evidence="3" id="KW-0804">Transcription</keyword>
<dbReference type="PRINTS" id="PR00032">
    <property type="entry name" value="HTHARAC"/>
</dbReference>
<evidence type="ECO:0000313" key="6">
    <source>
        <dbReference type="Proteomes" id="UP001228044"/>
    </source>
</evidence>
<name>A0ABT8DYB0_9BURK</name>
<proteinExistence type="predicted"/>
<dbReference type="InterPro" id="IPR018060">
    <property type="entry name" value="HTH_AraC"/>
</dbReference>
<evidence type="ECO:0000259" key="4">
    <source>
        <dbReference type="PROSITE" id="PS01124"/>
    </source>
</evidence>
<dbReference type="RefSeq" id="WP_290360667.1">
    <property type="nucleotide sequence ID" value="NZ_JAUHHC010000005.1"/>
</dbReference>
<comment type="caution">
    <text evidence="5">The sequence shown here is derived from an EMBL/GenBank/DDBJ whole genome shotgun (WGS) entry which is preliminary data.</text>
</comment>
<keyword evidence="2" id="KW-0238">DNA-binding</keyword>
<dbReference type="InterPro" id="IPR020449">
    <property type="entry name" value="Tscrpt_reg_AraC-type_HTH"/>
</dbReference>
<keyword evidence="1" id="KW-0805">Transcription regulation</keyword>
<evidence type="ECO:0000256" key="2">
    <source>
        <dbReference type="ARBA" id="ARBA00023125"/>
    </source>
</evidence>
<dbReference type="Gene3D" id="1.10.10.60">
    <property type="entry name" value="Homeodomain-like"/>
    <property type="match status" value="1"/>
</dbReference>
<dbReference type="InterPro" id="IPR009057">
    <property type="entry name" value="Homeodomain-like_sf"/>
</dbReference>
<accession>A0ABT8DYB0</accession>
<protein>
    <submittedName>
        <fullName evidence="5">AraC family transcriptional regulator</fullName>
    </submittedName>
</protein>
<evidence type="ECO:0000256" key="3">
    <source>
        <dbReference type="ARBA" id="ARBA00023163"/>
    </source>
</evidence>
<evidence type="ECO:0000256" key="1">
    <source>
        <dbReference type="ARBA" id="ARBA00023015"/>
    </source>
</evidence>